<dbReference type="WBParaSite" id="jg26532">
    <property type="protein sequence ID" value="jg26532"/>
    <property type="gene ID" value="jg26532"/>
</dbReference>
<evidence type="ECO:0000313" key="3">
    <source>
        <dbReference type="WBParaSite" id="jg26532"/>
    </source>
</evidence>
<keyword evidence="2" id="KW-1185">Reference proteome</keyword>
<feature type="region of interest" description="Disordered" evidence="1">
    <location>
        <begin position="1"/>
        <end position="29"/>
    </location>
</feature>
<sequence>MLPTAETFENSGLFDPMLPTTESFENSGFSDSLVETEKMRRNDELRQEFGSGLTAPGDTRWMSNLDMIKAFQGCHVKLGQRIDEKFLQLKSEFESVCSSLPVLTDCGIAYTLLKTVIMELQGDSEPTANLILPNLAWLELELKKLQGTDTTTIIDR</sequence>
<reference evidence="3" key="1">
    <citation type="submission" date="2022-11" db="UniProtKB">
        <authorList>
            <consortium name="WormBaseParasite"/>
        </authorList>
    </citation>
    <scope>IDENTIFICATION</scope>
</reference>
<evidence type="ECO:0000256" key="1">
    <source>
        <dbReference type="SAM" id="MobiDB-lite"/>
    </source>
</evidence>
<name>A0A915E480_9BILA</name>
<dbReference type="AlphaFoldDB" id="A0A915E480"/>
<dbReference type="Proteomes" id="UP000887574">
    <property type="component" value="Unplaced"/>
</dbReference>
<accession>A0A915E480</accession>
<organism evidence="2 3">
    <name type="scientific">Ditylenchus dipsaci</name>
    <dbReference type="NCBI Taxonomy" id="166011"/>
    <lineage>
        <taxon>Eukaryota</taxon>
        <taxon>Metazoa</taxon>
        <taxon>Ecdysozoa</taxon>
        <taxon>Nematoda</taxon>
        <taxon>Chromadorea</taxon>
        <taxon>Rhabditida</taxon>
        <taxon>Tylenchina</taxon>
        <taxon>Tylenchomorpha</taxon>
        <taxon>Sphaerularioidea</taxon>
        <taxon>Anguinidae</taxon>
        <taxon>Anguininae</taxon>
        <taxon>Ditylenchus</taxon>
    </lineage>
</organism>
<protein>
    <submittedName>
        <fullName evidence="3">Uncharacterized protein</fullName>
    </submittedName>
</protein>
<proteinExistence type="predicted"/>
<evidence type="ECO:0000313" key="2">
    <source>
        <dbReference type="Proteomes" id="UP000887574"/>
    </source>
</evidence>
<feature type="compositionally biased region" description="Polar residues" evidence="1">
    <location>
        <begin position="20"/>
        <end position="29"/>
    </location>
</feature>